<dbReference type="CDD" id="cd06170">
    <property type="entry name" value="LuxR_C_like"/>
    <property type="match status" value="1"/>
</dbReference>
<dbReference type="InterPro" id="IPR041664">
    <property type="entry name" value="AAA_16"/>
</dbReference>
<dbReference type="Proteomes" id="UP000319728">
    <property type="component" value="Unassembled WGS sequence"/>
</dbReference>
<dbReference type="InterPro" id="IPR016032">
    <property type="entry name" value="Sig_transdc_resp-reg_C-effctor"/>
</dbReference>
<dbReference type="GO" id="GO:0004016">
    <property type="term" value="F:adenylate cyclase activity"/>
    <property type="evidence" value="ECO:0007669"/>
    <property type="project" value="TreeGrafter"/>
</dbReference>
<dbReference type="AlphaFoldDB" id="A0A562WHA9"/>
<keyword evidence="4" id="KW-1185">Reference proteome</keyword>
<comment type="caution">
    <text evidence="3">The sequence shown here is derived from an EMBL/GenBank/DDBJ whole genome shotgun (WGS) entry which is preliminary data.</text>
</comment>
<protein>
    <submittedName>
        <fullName evidence="3">Regulatory LuxR family protein</fullName>
    </submittedName>
</protein>
<evidence type="ECO:0000256" key="1">
    <source>
        <dbReference type="ARBA" id="ARBA00022741"/>
    </source>
</evidence>
<dbReference type="Pfam" id="PF13191">
    <property type="entry name" value="AAA_16"/>
    <property type="match status" value="1"/>
</dbReference>
<dbReference type="PANTHER" id="PTHR16305">
    <property type="entry name" value="TESTICULAR SOLUBLE ADENYLYL CYCLASE"/>
    <property type="match status" value="1"/>
</dbReference>
<evidence type="ECO:0000313" key="4">
    <source>
        <dbReference type="Proteomes" id="UP000319728"/>
    </source>
</evidence>
<dbReference type="GO" id="GO:0005524">
    <property type="term" value="F:ATP binding"/>
    <property type="evidence" value="ECO:0007669"/>
    <property type="project" value="UniProtKB-KW"/>
</dbReference>
<dbReference type="GO" id="GO:0003677">
    <property type="term" value="F:DNA binding"/>
    <property type="evidence" value="ECO:0007669"/>
    <property type="project" value="InterPro"/>
</dbReference>
<dbReference type="InterPro" id="IPR036388">
    <property type="entry name" value="WH-like_DNA-bd_sf"/>
</dbReference>
<dbReference type="SUPFAM" id="SSF46894">
    <property type="entry name" value="C-terminal effector domain of the bipartite response regulators"/>
    <property type="match status" value="1"/>
</dbReference>
<keyword evidence="1" id="KW-0547">Nucleotide-binding</keyword>
<dbReference type="GO" id="GO:0006355">
    <property type="term" value="P:regulation of DNA-templated transcription"/>
    <property type="evidence" value="ECO:0007669"/>
    <property type="project" value="InterPro"/>
</dbReference>
<dbReference type="SUPFAM" id="SSF52540">
    <property type="entry name" value="P-loop containing nucleoside triphosphate hydrolases"/>
    <property type="match status" value="1"/>
</dbReference>
<dbReference type="Gene3D" id="1.25.40.10">
    <property type="entry name" value="Tetratricopeptide repeat domain"/>
    <property type="match status" value="1"/>
</dbReference>
<name>A0A562WHA9_9ACTN</name>
<sequence>MLVQREEQITRLREAFRMCEKQQRGHVSLVTGAVGSGKTSVLEAFGEWAADAGGRVLSAAGSRAERGLHLGVLGQLFHSARLGPETAERIENLMREAPSVVPLLEASLETTDESSACNRAWAPVLHGLFNALLDLAEPGPLVLTIDDVHHADPATLHCLLYVTRRLRHAPIVVVLTEAKMLRPPHPHFRAELFSQPHFTRITLPPLTVEAIAQLVDGGAEAAARETAERCLNVTGGNPLLTRALIDEQLREESDEDPAPDTTFGDAFDQAVLGCLYRHEPGVRRVAQALAVLSRPAPNELLGHLLDIVPESVVPAVRVLRTSGLMNGDQLRHPRIQRSILADMSPEERRGLHQRAAEVLHEHGVDPRTVAEHLVAAGWAGAAWTVPVLQDAAAHALASGRPDEAAACLRLVSRADVDDQQRTTTTAMLINARWQVNPLTVNGHLTQLVRTARDAGWPADATLSTVPYLLWQGRAEEAGEAIAGCVTDDDQGHSADASRLRAMRLMLSLSHPDHLPAVREAVAAGGRMPVLPAVGHLQLHALTVLGSALTPAAEQDAVATAEQLLHRHHTDDGVLPVLTAPLLALLWSGRSDRVAVWSAALLDRPAVRHTPVVRAVIRALRAEAALRLGDLSSAEQHARAALEDLPVPAWGVAAAGPLATLIACATESGRHGEADQWLAQPVPPGAFRTPLGVHYLAARGRHHLALGRAHAATADLRRCGELMRTWGIDVAGLVPWRLELARVQLSVGNKAHATQLLQEQLRVPHGVDERTRGRTLRLLATTAAPDHRRKLLSEAVNLLQNCGDRLELVRALGDTGQTLQRAGDWAQARLLVRRAYHLAQDCGAPVLAQRLVRREPGGLPAYPPAETPEPEDGLSEAERRVAALAAQGHTNRQISSKLFITVSTVEQHLTRVYRKLDVKRRTDLPARLVAYAEPLAEEVQGAAT</sequence>
<dbReference type="SUPFAM" id="SSF48452">
    <property type="entry name" value="TPR-like"/>
    <property type="match status" value="1"/>
</dbReference>
<dbReference type="SMART" id="SM00421">
    <property type="entry name" value="HTH_LUXR"/>
    <property type="match status" value="1"/>
</dbReference>
<dbReference type="PANTHER" id="PTHR16305:SF35">
    <property type="entry name" value="TRANSCRIPTIONAL ACTIVATOR DOMAIN"/>
    <property type="match status" value="1"/>
</dbReference>
<evidence type="ECO:0000313" key="3">
    <source>
        <dbReference type="EMBL" id="TWJ29699.1"/>
    </source>
</evidence>
<dbReference type="PRINTS" id="PR00038">
    <property type="entry name" value="HTHLUXR"/>
</dbReference>
<dbReference type="PROSITE" id="PS50043">
    <property type="entry name" value="HTH_LUXR_2"/>
    <property type="match status" value="1"/>
</dbReference>
<dbReference type="Gene3D" id="1.10.10.10">
    <property type="entry name" value="Winged helix-like DNA-binding domain superfamily/Winged helix DNA-binding domain"/>
    <property type="match status" value="1"/>
</dbReference>
<dbReference type="InterPro" id="IPR011990">
    <property type="entry name" value="TPR-like_helical_dom_sf"/>
</dbReference>
<organism evidence="3 4">
    <name type="scientific">Micromonospora sagamiensis</name>
    <dbReference type="NCBI Taxonomy" id="47875"/>
    <lineage>
        <taxon>Bacteria</taxon>
        <taxon>Bacillati</taxon>
        <taxon>Actinomycetota</taxon>
        <taxon>Actinomycetes</taxon>
        <taxon>Micromonosporales</taxon>
        <taxon>Micromonosporaceae</taxon>
        <taxon>Micromonospora</taxon>
    </lineage>
</organism>
<keyword evidence="2" id="KW-0067">ATP-binding</keyword>
<dbReference type="Pfam" id="PF00196">
    <property type="entry name" value="GerE"/>
    <property type="match status" value="1"/>
</dbReference>
<dbReference type="GO" id="GO:0005737">
    <property type="term" value="C:cytoplasm"/>
    <property type="evidence" value="ECO:0007669"/>
    <property type="project" value="TreeGrafter"/>
</dbReference>
<accession>A0A562WHA9</accession>
<reference evidence="3 4" key="1">
    <citation type="submission" date="2019-07" db="EMBL/GenBank/DDBJ databases">
        <title>R&amp;d 2014.</title>
        <authorList>
            <person name="Klenk H.-P."/>
        </authorList>
    </citation>
    <scope>NUCLEOTIDE SEQUENCE [LARGE SCALE GENOMIC DNA]</scope>
    <source>
        <strain evidence="3 4">DSM 43912</strain>
    </source>
</reference>
<dbReference type="EMBL" id="VLLP01000001">
    <property type="protein sequence ID" value="TWJ29699.1"/>
    <property type="molecule type" value="Genomic_DNA"/>
</dbReference>
<dbReference type="Gene3D" id="3.40.50.300">
    <property type="entry name" value="P-loop containing nucleotide triphosphate hydrolases"/>
    <property type="match status" value="1"/>
</dbReference>
<dbReference type="InterPro" id="IPR000792">
    <property type="entry name" value="Tscrpt_reg_LuxR_C"/>
</dbReference>
<proteinExistence type="predicted"/>
<dbReference type="InterPro" id="IPR027417">
    <property type="entry name" value="P-loop_NTPase"/>
</dbReference>
<dbReference type="OrthoDB" id="3178131at2"/>
<gene>
    <name evidence="3" type="ORF">JD81_03210</name>
</gene>
<evidence type="ECO:0000256" key="2">
    <source>
        <dbReference type="ARBA" id="ARBA00022840"/>
    </source>
</evidence>
<dbReference type="PROSITE" id="PS00622">
    <property type="entry name" value="HTH_LUXR_1"/>
    <property type="match status" value="1"/>
</dbReference>
<dbReference type="RefSeq" id="WP_145818570.1">
    <property type="nucleotide sequence ID" value="NZ_AP023438.1"/>
</dbReference>